<evidence type="ECO:0000259" key="5">
    <source>
        <dbReference type="Pfam" id="PF01094"/>
    </source>
</evidence>
<sequence length="406" mass="46385">MDNIPKLKAPMCFPLVFFIDHWLYVISFDNPNGGQPHFEMLNMSHLSKGWVSLPRPNTFLYPATDYELATLIVDGGHSNETTLYVKSRDGYILLAFSFNGQTWYTYTIGKPLTPLTCHLLSLSWWDHLVIVENHLYSFQRNKSQFLLIIRDLESVPDNKVDEGTITCEVDVTNTVHQDVLNDKHAFYSLRYLGKKGSCRRFFVAILYSSRNHHSLVSTCTFDLSGEFKVQKSSCQNKPLNPGPYLTHPLQCERSVISPSANDDQILKELYNLNTMQNRVFVVQLQPNLASRLFLKAKEAGMMSSGYAWIIAEVLTSLLDSVDHSVIESSMQGVLGIKPYIPRSNELSSFTKRWRKRFRQEYPDMDPVELNVFGLWAYDSITALAKALAKMRITTIPKFKKADTGDN</sequence>
<keyword evidence="3" id="KW-1133">Transmembrane helix</keyword>
<dbReference type="AlphaFoldDB" id="A0A2G2WKP1"/>
<organism evidence="6 7">
    <name type="scientific">Capsicum baccatum</name>
    <name type="common">Peruvian pepper</name>
    <dbReference type="NCBI Taxonomy" id="33114"/>
    <lineage>
        <taxon>Eukaryota</taxon>
        <taxon>Viridiplantae</taxon>
        <taxon>Streptophyta</taxon>
        <taxon>Embryophyta</taxon>
        <taxon>Tracheophyta</taxon>
        <taxon>Spermatophyta</taxon>
        <taxon>Magnoliopsida</taxon>
        <taxon>eudicotyledons</taxon>
        <taxon>Gunneridae</taxon>
        <taxon>Pentapetalae</taxon>
        <taxon>asterids</taxon>
        <taxon>lamiids</taxon>
        <taxon>Solanales</taxon>
        <taxon>Solanaceae</taxon>
        <taxon>Solanoideae</taxon>
        <taxon>Capsiceae</taxon>
        <taxon>Capsicum</taxon>
    </lineage>
</organism>
<evidence type="ECO:0000256" key="3">
    <source>
        <dbReference type="ARBA" id="ARBA00022989"/>
    </source>
</evidence>
<evidence type="ECO:0000313" key="7">
    <source>
        <dbReference type="Proteomes" id="UP000224567"/>
    </source>
</evidence>
<dbReference type="GO" id="GO:0016020">
    <property type="term" value="C:membrane"/>
    <property type="evidence" value="ECO:0007669"/>
    <property type="project" value="UniProtKB-SubCell"/>
</dbReference>
<evidence type="ECO:0000313" key="6">
    <source>
        <dbReference type="EMBL" id="PHT45804.1"/>
    </source>
</evidence>
<feature type="domain" description="Receptor ligand binding region" evidence="5">
    <location>
        <begin position="254"/>
        <end position="394"/>
    </location>
</feature>
<dbReference type="PANTHER" id="PTHR34836">
    <property type="entry name" value="OS06G0188250 PROTEIN"/>
    <property type="match status" value="1"/>
</dbReference>
<keyword evidence="2" id="KW-0812">Transmembrane</keyword>
<keyword evidence="4" id="KW-0472">Membrane</keyword>
<dbReference type="Gene3D" id="3.40.50.2300">
    <property type="match status" value="1"/>
</dbReference>
<reference evidence="6 7" key="1">
    <citation type="journal article" date="2017" name="Genome Biol.">
        <title>New reference genome sequences of hot pepper reveal the massive evolution of plant disease-resistance genes by retroduplication.</title>
        <authorList>
            <person name="Kim S."/>
            <person name="Park J."/>
            <person name="Yeom S.I."/>
            <person name="Kim Y.M."/>
            <person name="Seo E."/>
            <person name="Kim K.T."/>
            <person name="Kim M.S."/>
            <person name="Lee J.M."/>
            <person name="Cheong K."/>
            <person name="Shin H.S."/>
            <person name="Kim S.B."/>
            <person name="Han K."/>
            <person name="Lee J."/>
            <person name="Park M."/>
            <person name="Lee H.A."/>
            <person name="Lee H.Y."/>
            <person name="Lee Y."/>
            <person name="Oh S."/>
            <person name="Lee J.H."/>
            <person name="Choi E."/>
            <person name="Choi E."/>
            <person name="Lee S.E."/>
            <person name="Jeon J."/>
            <person name="Kim H."/>
            <person name="Choi G."/>
            <person name="Song H."/>
            <person name="Lee J."/>
            <person name="Lee S.C."/>
            <person name="Kwon J.K."/>
            <person name="Lee H.Y."/>
            <person name="Koo N."/>
            <person name="Hong Y."/>
            <person name="Kim R.W."/>
            <person name="Kang W.H."/>
            <person name="Huh J.H."/>
            <person name="Kang B.C."/>
            <person name="Yang T.J."/>
            <person name="Lee Y.H."/>
            <person name="Bennetzen J.L."/>
            <person name="Choi D."/>
        </authorList>
    </citation>
    <scope>NUCLEOTIDE SEQUENCE [LARGE SCALE GENOMIC DNA]</scope>
    <source>
        <strain evidence="7">cv. PBC81</strain>
    </source>
</reference>
<proteinExistence type="predicted"/>
<dbReference type="Proteomes" id="UP000224567">
    <property type="component" value="Unassembled WGS sequence"/>
</dbReference>
<name>A0A2G2WKP1_CAPBA</name>
<accession>A0A2G2WKP1</accession>
<evidence type="ECO:0000256" key="4">
    <source>
        <dbReference type="ARBA" id="ARBA00023136"/>
    </source>
</evidence>
<keyword evidence="7" id="KW-1185">Reference proteome</keyword>
<dbReference type="PANTHER" id="PTHR34836:SF1">
    <property type="entry name" value="OS09G0428600 PROTEIN"/>
    <property type="match status" value="1"/>
</dbReference>
<dbReference type="OrthoDB" id="1211138at2759"/>
<dbReference type="InterPro" id="IPR015683">
    <property type="entry name" value="Ionotropic_Glu_rcpt"/>
</dbReference>
<comment type="subcellular location">
    <subcellularLocation>
        <location evidence="1">Membrane</location>
    </subcellularLocation>
</comment>
<evidence type="ECO:0000256" key="2">
    <source>
        <dbReference type="ARBA" id="ARBA00022692"/>
    </source>
</evidence>
<evidence type="ECO:0000256" key="1">
    <source>
        <dbReference type="ARBA" id="ARBA00004370"/>
    </source>
</evidence>
<dbReference type="STRING" id="33114.A0A2G2WKP1"/>
<comment type="caution">
    <text evidence="6">The sequence shown here is derived from an EMBL/GenBank/DDBJ whole genome shotgun (WGS) entry which is preliminary data.</text>
</comment>
<reference evidence="7" key="2">
    <citation type="journal article" date="2017" name="J. Anim. Genet.">
        <title>Multiple reference genome sequences of hot pepper reveal the massive evolution of plant disease resistance genes by retroduplication.</title>
        <authorList>
            <person name="Kim S."/>
            <person name="Park J."/>
            <person name="Yeom S.-I."/>
            <person name="Kim Y.-M."/>
            <person name="Seo E."/>
            <person name="Kim K.-T."/>
            <person name="Kim M.-S."/>
            <person name="Lee J.M."/>
            <person name="Cheong K."/>
            <person name="Shin H.-S."/>
            <person name="Kim S.-B."/>
            <person name="Han K."/>
            <person name="Lee J."/>
            <person name="Park M."/>
            <person name="Lee H.-A."/>
            <person name="Lee H.-Y."/>
            <person name="Lee Y."/>
            <person name="Oh S."/>
            <person name="Lee J.H."/>
            <person name="Choi E."/>
            <person name="Choi E."/>
            <person name="Lee S.E."/>
            <person name="Jeon J."/>
            <person name="Kim H."/>
            <person name="Choi G."/>
            <person name="Song H."/>
            <person name="Lee J."/>
            <person name="Lee S.-C."/>
            <person name="Kwon J.-K."/>
            <person name="Lee H.-Y."/>
            <person name="Koo N."/>
            <person name="Hong Y."/>
            <person name="Kim R.W."/>
            <person name="Kang W.-H."/>
            <person name="Huh J.H."/>
            <person name="Kang B.-C."/>
            <person name="Yang T.-J."/>
            <person name="Lee Y.-H."/>
            <person name="Bennetzen J.L."/>
            <person name="Choi D."/>
        </authorList>
    </citation>
    <scope>NUCLEOTIDE SEQUENCE [LARGE SCALE GENOMIC DNA]</scope>
    <source>
        <strain evidence="7">cv. PBC81</strain>
    </source>
</reference>
<protein>
    <recommendedName>
        <fullName evidence="5">Receptor ligand binding region domain-containing protein</fullName>
    </recommendedName>
</protein>
<gene>
    <name evidence="6" type="ORF">CQW23_14962</name>
</gene>
<dbReference type="InterPro" id="IPR028082">
    <property type="entry name" value="Peripla_BP_I"/>
</dbReference>
<dbReference type="Pfam" id="PF01094">
    <property type="entry name" value="ANF_receptor"/>
    <property type="match status" value="1"/>
</dbReference>
<dbReference type="EMBL" id="MLFT02000006">
    <property type="protein sequence ID" value="PHT45804.1"/>
    <property type="molecule type" value="Genomic_DNA"/>
</dbReference>
<dbReference type="InterPro" id="IPR001828">
    <property type="entry name" value="ANF_lig-bd_rcpt"/>
</dbReference>
<dbReference type="SUPFAM" id="SSF53822">
    <property type="entry name" value="Periplasmic binding protein-like I"/>
    <property type="match status" value="1"/>
</dbReference>